<dbReference type="GO" id="GO:0005813">
    <property type="term" value="C:centrosome"/>
    <property type="evidence" value="ECO:0007669"/>
    <property type="project" value="TreeGrafter"/>
</dbReference>
<dbReference type="Proteomes" id="UP001501940">
    <property type="component" value="Chromosome 9"/>
</dbReference>
<keyword evidence="1" id="KW-0175">Coiled coil</keyword>
<sequence>MDLEQTCAALHSENEQLKQENDQLKSLLSVMKENMDLRARIQSFNRDVLEDITASELKTVTEGHNTFDERQFRNEMQQTKAKQGQRTSSPIDFKSLIQCSMNTDANVEAEPQSSQTEFPPDTKGDCNQTCKHVRAAFLVVLCLNSGNSIPGPDRLFGEISYQLDRRILAFVFQGQKRFYGFTVLNIADKVVEVSTHPLTGKVDEGYRLFLAQRFAGLMDRLSQLGYKAALHPAFTEFIINTYGILKKKPEENSAQELDYNNPDFLKKQILTSAPRKLQKDLLLVLTCLHSMAEKDGKPLLLW</sequence>
<evidence type="ECO:0000313" key="4">
    <source>
        <dbReference type="Proteomes" id="UP001501940"/>
    </source>
</evidence>
<name>A0AAQ5YSH0_AMPOC</name>
<dbReference type="Pfam" id="PF15059">
    <property type="entry name" value="Speriolin_C"/>
    <property type="match status" value="1"/>
</dbReference>
<feature type="coiled-coil region" evidence="1">
    <location>
        <begin position="3"/>
        <end position="34"/>
    </location>
</feature>
<feature type="domain" description="Speriolin C-terminal" evidence="2">
    <location>
        <begin position="156"/>
        <end position="302"/>
    </location>
</feature>
<evidence type="ECO:0000256" key="1">
    <source>
        <dbReference type="SAM" id="Coils"/>
    </source>
</evidence>
<reference evidence="3 4" key="1">
    <citation type="submission" date="2022-01" db="EMBL/GenBank/DDBJ databases">
        <title>A chromosome-scale genome assembly of the false clownfish, Amphiprion ocellaris.</title>
        <authorList>
            <person name="Ryu T."/>
        </authorList>
    </citation>
    <scope>NUCLEOTIDE SEQUENCE [LARGE SCALE GENOMIC DNA]</scope>
</reference>
<dbReference type="PANTHER" id="PTHR22192">
    <property type="entry name" value="SPERIOLIN"/>
    <property type="match status" value="1"/>
</dbReference>
<dbReference type="PANTHER" id="PTHR22192:SF17">
    <property type="entry name" value="SPERIOLIN-LIKE PROTEIN"/>
    <property type="match status" value="1"/>
</dbReference>
<proteinExistence type="predicted"/>
<dbReference type="InterPro" id="IPR029384">
    <property type="entry name" value="Speriolin_C"/>
</dbReference>
<protein>
    <recommendedName>
        <fullName evidence="2">Speriolin C-terminal domain-containing protein</fullName>
    </recommendedName>
</protein>
<evidence type="ECO:0000259" key="2">
    <source>
        <dbReference type="Pfam" id="PF15059"/>
    </source>
</evidence>
<dbReference type="GeneTree" id="ENSGT00520000055666"/>
<dbReference type="Ensembl" id="ENSAOCT00000077806.1">
    <property type="protein sequence ID" value="ENSAOCP00000055752.1"/>
    <property type="gene ID" value="ENSAOCG00000029002.1"/>
</dbReference>
<evidence type="ECO:0000313" key="3">
    <source>
        <dbReference type="Ensembl" id="ENSAOCP00000055752.1"/>
    </source>
</evidence>
<accession>A0AAQ5YSH0</accession>
<reference evidence="3" key="2">
    <citation type="submission" date="2025-08" db="UniProtKB">
        <authorList>
            <consortium name="Ensembl"/>
        </authorList>
    </citation>
    <scope>IDENTIFICATION</scope>
</reference>
<keyword evidence="4" id="KW-1185">Reference proteome</keyword>
<reference evidence="3" key="3">
    <citation type="submission" date="2025-09" db="UniProtKB">
        <authorList>
            <consortium name="Ensembl"/>
        </authorList>
    </citation>
    <scope>IDENTIFICATION</scope>
</reference>
<dbReference type="InterPro" id="IPR026715">
    <property type="entry name" value="SPATC1"/>
</dbReference>
<organism evidence="3 4">
    <name type="scientific">Amphiprion ocellaris</name>
    <name type="common">Clown anemonefish</name>
    <dbReference type="NCBI Taxonomy" id="80972"/>
    <lineage>
        <taxon>Eukaryota</taxon>
        <taxon>Metazoa</taxon>
        <taxon>Chordata</taxon>
        <taxon>Craniata</taxon>
        <taxon>Vertebrata</taxon>
        <taxon>Euteleostomi</taxon>
        <taxon>Actinopterygii</taxon>
        <taxon>Neopterygii</taxon>
        <taxon>Teleostei</taxon>
        <taxon>Neoteleostei</taxon>
        <taxon>Acanthomorphata</taxon>
        <taxon>Ovalentaria</taxon>
        <taxon>Pomacentridae</taxon>
        <taxon>Amphiprion</taxon>
    </lineage>
</organism>
<dbReference type="AlphaFoldDB" id="A0AAQ5YSH0"/>